<organism evidence="2 3">
    <name type="scientific">Blastomonas fulva</name>
    <dbReference type="NCBI Taxonomy" id="1550728"/>
    <lineage>
        <taxon>Bacteria</taxon>
        <taxon>Pseudomonadati</taxon>
        <taxon>Pseudomonadota</taxon>
        <taxon>Alphaproteobacteria</taxon>
        <taxon>Sphingomonadales</taxon>
        <taxon>Sphingomonadaceae</taxon>
        <taxon>Blastomonas</taxon>
    </lineage>
</organism>
<reference evidence="2 3" key="1">
    <citation type="submission" date="2017-03" db="EMBL/GenBank/DDBJ databases">
        <title>Complete genome sequence of Blastomonas fulva degrading microcsystin LR.</title>
        <authorList>
            <person name="Lee H.-g."/>
            <person name="Jin L."/>
            <person name="oh H.-M."/>
        </authorList>
    </citation>
    <scope>NUCLEOTIDE SEQUENCE [LARGE SCALE GENOMIC DNA]</scope>
    <source>
        <strain evidence="2 3">T2</strain>
    </source>
</reference>
<name>A0ABM6M644_9SPHN</name>
<dbReference type="PANTHER" id="PTHR24198">
    <property type="entry name" value="ANKYRIN REPEAT AND PROTEIN KINASE DOMAIN-CONTAINING PROTEIN"/>
    <property type="match status" value="1"/>
</dbReference>
<evidence type="ECO:0000313" key="3">
    <source>
        <dbReference type="Proteomes" id="UP000258016"/>
    </source>
</evidence>
<sequence length="453" mass="48255">MRLLLLVTLTAMSGACGPDQKPFPEIDRSKLQITLSRSGCFGSCPAYEVRIDGGGNVVFDTGPNSAEMGLGEGKDYSTQTGVRVAGRYRTSLAAEQVDALIDQFKGADFFNLKDEYQSEITDNPTYIVSIDTGNGKKTVVDYAVESVGMPASVTRIEDAIDTAAGTERWIKGTPEVVTMLEAKGTDFTGTIGLELMDAAAERDDVTTMARLKALGAPVNIENGPSPFRSATYAGSKKAASWLLENGAAGSNEAYADAVFAAVTVGHHSAFRLLARDPRLKELGQRKATELLAIAAANADVRLVRQLLAVGADPRGLAEASSRPDPPLFEAANGGLVNDHDFGAEKRRTVVGLLLNAGASITHSRYGYPQSILWAVDDPVIAQMLISAGADPNFKDNEGEHILFSVSEDTVAMVLIAHGADLTAVRPGDGMTLSRWARKQGWPRVVDLLNRKGL</sequence>
<dbReference type="PROSITE" id="PS51257">
    <property type="entry name" value="PROKAR_LIPOPROTEIN"/>
    <property type="match status" value="1"/>
</dbReference>
<accession>A0ABM6M644</accession>
<evidence type="ECO:0000259" key="1">
    <source>
        <dbReference type="Pfam" id="PF20033"/>
    </source>
</evidence>
<dbReference type="PANTHER" id="PTHR24198:SF194">
    <property type="entry name" value="INVERSIN-A"/>
    <property type="match status" value="1"/>
</dbReference>
<dbReference type="Proteomes" id="UP000258016">
    <property type="component" value="Chromosome"/>
</dbReference>
<dbReference type="EMBL" id="CP020083">
    <property type="protein sequence ID" value="ASR51374.1"/>
    <property type="molecule type" value="Genomic_DNA"/>
</dbReference>
<protein>
    <recommendedName>
        <fullName evidence="1">DUF6438 domain-containing protein</fullName>
    </recommendedName>
</protein>
<dbReference type="InterPro" id="IPR045497">
    <property type="entry name" value="DUF6438"/>
</dbReference>
<proteinExistence type="predicted"/>
<keyword evidence="3" id="KW-1185">Reference proteome</keyword>
<dbReference type="Gene3D" id="1.25.40.20">
    <property type="entry name" value="Ankyrin repeat-containing domain"/>
    <property type="match status" value="1"/>
</dbReference>
<evidence type="ECO:0000313" key="2">
    <source>
        <dbReference type="EMBL" id="ASR51374.1"/>
    </source>
</evidence>
<dbReference type="InterPro" id="IPR036770">
    <property type="entry name" value="Ankyrin_rpt-contain_sf"/>
</dbReference>
<dbReference type="Pfam" id="PF20033">
    <property type="entry name" value="DUF6438"/>
    <property type="match status" value="1"/>
</dbReference>
<dbReference type="SUPFAM" id="SSF48403">
    <property type="entry name" value="Ankyrin repeat"/>
    <property type="match status" value="1"/>
</dbReference>
<gene>
    <name evidence="2" type="ORF">B5J99_07775</name>
</gene>
<feature type="domain" description="DUF6438" evidence="1">
    <location>
        <begin position="32"/>
        <end position="163"/>
    </location>
</feature>